<evidence type="ECO:0000313" key="7">
    <source>
        <dbReference type="Proteomes" id="UP001317629"/>
    </source>
</evidence>
<reference evidence="6 7" key="1">
    <citation type="journal article" date="2023" name="Int. J. Syst. Evol. Microbiol.">
        <title>Methylocystis iwaonis sp. nov., a type II methane-oxidizing bacterium from surface soil of a rice paddy field in Japan, and emended description of the genus Methylocystis (ex Whittenbury et al. 1970) Bowman et al. 1993.</title>
        <authorList>
            <person name="Kaise H."/>
            <person name="Sawadogo J.B."/>
            <person name="Alam M.S."/>
            <person name="Ueno C."/>
            <person name="Dianou D."/>
            <person name="Shinjo R."/>
            <person name="Asakawa S."/>
        </authorList>
    </citation>
    <scope>NUCLEOTIDE SEQUENCE [LARGE SCALE GENOMIC DNA]</scope>
    <source>
        <strain evidence="6 7">SS37A-Re</strain>
    </source>
</reference>
<evidence type="ECO:0000256" key="5">
    <source>
        <dbReference type="SAM" id="Phobius"/>
    </source>
</evidence>
<dbReference type="Proteomes" id="UP001317629">
    <property type="component" value="Chromosome"/>
</dbReference>
<dbReference type="InterPro" id="IPR001129">
    <property type="entry name" value="Membr-assoc_MAPEG"/>
</dbReference>
<keyword evidence="2 5" id="KW-0812">Transmembrane</keyword>
<evidence type="ECO:0000313" key="6">
    <source>
        <dbReference type="EMBL" id="BDV33784.1"/>
    </source>
</evidence>
<gene>
    <name evidence="6" type="ORF">SS37A_13130</name>
</gene>
<comment type="subcellular location">
    <subcellularLocation>
        <location evidence="1">Membrane</location>
    </subcellularLocation>
</comment>
<accession>A0ABM8E7F7</accession>
<dbReference type="RefSeq" id="WP_281931301.1">
    <property type="nucleotide sequence ID" value="NZ_AP027142.1"/>
</dbReference>
<keyword evidence="7" id="KW-1185">Reference proteome</keyword>
<organism evidence="6 7">
    <name type="scientific">Methylocystis iwaonis</name>
    <dbReference type="NCBI Taxonomy" id="2885079"/>
    <lineage>
        <taxon>Bacteria</taxon>
        <taxon>Pseudomonadati</taxon>
        <taxon>Pseudomonadota</taxon>
        <taxon>Alphaproteobacteria</taxon>
        <taxon>Hyphomicrobiales</taxon>
        <taxon>Methylocystaceae</taxon>
        <taxon>Methylocystis</taxon>
    </lineage>
</organism>
<evidence type="ECO:0000256" key="1">
    <source>
        <dbReference type="ARBA" id="ARBA00004370"/>
    </source>
</evidence>
<feature type="transmembrane region" description="Helical" evidence="5">
    <location>
        <begin position="89"/>
        <end position="109"/>
    </location>
</feature>
<dbReference type="Pfam" id="PF01124">
    <property type="entry name" value="MAPEG"/>
    <property type="match status" value="1"/>
</dbReference>
<name>A0ABM8E7F7_9HYPH</name>
<feature type="transmembrane region" description="Helical" evidence="5">
    <location>
        <begin position="115"/>
        <end position="136"/>
    </location>
</feature>
<dbReference type="PANTHER" id="PTHR35371:SF1">
    <property type="entry name" value="BLR7753 PROTEIN"/>
    <property type="match status" value="1"/>
</dbReference>
<keyword evidence="3 5" id="KW-1133">Transmembrane helix</keyword>
<protein>
    <submittedName>
        <fullName evidence="6">Membrane protein</fullName>
    </submittedName>
</protein>
<dbReference type="InterPro" id="IPR023352">
    <property type="entry name" value="MAPEG-like_dom_sf"/>
</dbReference>
<dbReference type="PANTHER" id="PTHR35371">
    <property type="entry name" value="INNER MEMBRANE PROTEIN"/>
    <property type="match status" value="1"/>
</dbReference>
<keyword evidence="4 5" id="KW-0472">Membrane</keyword>
<evidence type="ECO:0000256" key="4">
    <source>
        <dbReference type="ARBA" id="ARBA00023136"/>
    </source>
</evidence>
<feature type="transmembrane region" description="Helical" evidence="5">
    <location>
        <begin position="64"/>
        <end position="82"/>
    </location>
</feature>
<dbReference type="Gene3D" id="1.20.120.550">
    <property type="entry name" value="Membrane associated eicosanoid/glutathione metabolism-like domain"/>
    <property type="match status" value="1"/>
</dbReference>
<evidence type="ECO:0000256" key="2">
    <source>
        <dbReference type="ARBA" id="ARBA00022692"/>
    </source>
</evidence>
<sequence>MTDAMTPEFHYAILTAAFTSLLWAPHVAQRLLEMGLVGGFRDPLHDAPTQAPWAQRSIRAHANAIENLAVFGLLATAIQITGHTTSASALAAAVYFAVRIAHYLIYVVGLPWARAPMFLIGWACQWVLIAALFGWVK</sequence>
<evidence type="ECO:0000256" key="3">
    <source>
        <dbReference type="ARBA" id="ARBA00022989"/>
    </source>
</evidence>
<dbReference type="SUPFAM" id="SSF161084">
    <property type="entry name" value="MAPEG domain-like"/>
    <property type="match status" value="1"/>
</dbReference>
<proteinExistence type="predicted"/>
<dbReference type="EMBL" id="AP027142">
    <property type="protein sequence ID" value="BDV33784.1"/>
    <property type="molecule type" value="Genomic_DNA"/>
</dbReference>